<dbReference type="Proteomes" id="UP000321362">
    <property type="component" value="Chromosome"/>
</dbReference>
<name>A0A5B8W5W3_9SPHI</name>
<evidence type="ECO:0000313" key="2">
    <source>
        <dbReference type="EMBL" id="QEC79081.1"/>
    </source>
</evidence>
<dbReference type="RefSeq" id="WP_147058332.1">
    <property type="nucleotide sequence ID" value="NZ_CP042437.1"/>
</dbReference>
<keyword evidence="1" id="KW-1133">Transmembrane helix</keyword>
<feature type="transmembrane region" description="Helical" evidence="1">
    <location>
        <begin position="38"/>
        <end position="58"/>
    </location>
</feature>
<dbReference type="EMBL" id="CP042437">
    <property type="protein sequence ID" value="QEC79081.1"/>
    <property type="molecule type" value="Genomic_DNA"/>
</dbReference>
<keyword evidence="1" id="KW-0472">Membrane</keyword>
<dbReference type="OrthoDB" id="799541at2"/>
<dbReference type="AlphaFoldDB" id="A0A5B8W5W3"/>
<organism evidence="2 3">
    <name type="scientific">Mucilaginibacter ginsenosidivorax</name>
    <dbReference type="NCBI Taxonomy" id="862126"/>
    <lineage>
        <taxon>Bacteria</taxon>
        <taxon>Pseudomonadati</taxon>
        <taxon>Bacteroidota</taxon>
        <taxon>Sphingobacteriia</taxon>
        <taxon>Sphingobacteriales</taxon>
        <taxon>Sphingobacteriaceae</taxon>
        <taxon>Mucilaginibacter</taxon>
    </lineage>
</organism>
<gene>
    <name evidence="2" type="ORF">FSB76_25165</name>
</gene>
<dbReference type="KEGG" id="mgk:FSB76_25165"/>
<keyword evidence="1" id="KW-0812">Transmembrane</keyword>
<reference evidence="2 3" key="1">
    <citation type="journal article" date="2013" name="J. Microbiol.">
        <title>Mucilaginibacter ginsenosidivorax sp. nov., with ginsenoside converting activity isolated from sediment.</title>
        <authorList>
            <person name="Kim J.K."/>
            <person name="Choi T.E."/>
            <person name="Liu Q.M."/>
            <person name="Park H.Y."/>
            <person name="Yi T.H."/>
            <person name="Yoon M.H."/>
            <person name="Kim S.C."/>
            <person name="Im W.T."/>
        </authorList>
    </citation>
    <scope>NUCLEOTIDE SEQUENCE [LARGE SCALE GENOMIC DNA]</scope>
    <source>
        <strain evidence="2 3">KHI28</strain>
    </source>
</reference>
<evidence type="ECO:0000256" key="1">
    <source>
        <dbReference type="SAM" id="Phobius"/>
    </source>
</evidence>
<protein>
    <submittedName>
        <fullName evidence="2">Uncharacterized protein</fullName>
    </submittedName>
</protein>
<keyword evidence="3" id="KW-1185">Reference proteome</keyword>
<proteinExistence type="predicted"/>
<evidence type="ECO:0000313" key="3">
    <source>
        <dbReference type="Proteomes" id="UP000321362"/>
    </source>
</evidence>
<sequence length="68" mass="7451">MEKLIILRMFFCFPLFGLLLPDAGVLLSKNPGSIPLTHIGIETGLIFCIVICTAAISYGKKRGQILED</sequence>
<accession>A0A5B8W5W3</accession>